<accession>A0ABX0QPG6</accession>
<feature type="transmembrane region" description="Helical" evidence="1">
    <location>
        <begin position="24"/>
        <end position="48"/>
    </location>
</feature>
<name>A0ABX0QPG6_9BACT</name>
<comment type="caution">
    <text evidence="2">The sequence shown here is derived from an EMBL/GenBank/DDBJ whole genome shotgun (WGS) entry which is preliminary data.</text>
</comment>
<keyword evidence="3" id="KW-1185">Reference proteome</keyword>
<reference evidence="2" key="1">
    <citation type="submission" date="2024-05" db="EMBL/GenBank/DDBJ databases">
        <authorList>
            <person name="Jung D.-H."/>
        </authorList>
    </citation>
    <scope>NUCLEOTIDE SEQUENCE</scope>
    <source>
        <strain evidence="2">JA-25</strain>
    </source>
</reference>
<protein>
    <submittedName>
        <fullName evidence="2">Uncharacterized protein</fullName>
    </submittedName>
</protein>
<keyword evidence="1" id="KW-0472">Membrane</keyword>
<organism evidence="2 3">
    <name type="scientific">Fibrivirga algicola</name>
    <dbReference type="NCBI Taxonomy" id="2950420"/>
    <lineage>
        <taxon>Bacteria</taxon>
        <taxon>Pseudomonadati</taxon>
        <taxon>Bacteroidota</taxon>
        <taxon>Cytophagia</taxon>
        <taxon>Cytophagales</taxon>
        <taxon>Spirosomataceae</taxon>
        <taxon>Fibrivirga</taxon>
    </lineage>
</organism>
<proteinExistence type="predicted"/>
<evidence type="ECO:0000313" key="3">
    <source>
        <dbReference type="Proteomes" id="UP000606008"/>
    </source>
</evidence>
<keyword evidence="1" id="KW-1133">Transmembrane helix</keyword>
<feature type="transmembrane region" description="Helical" evidence="1">
    <location>
        <begin position="117"/>
        <end position="136"/>
    </location>
</feature>
<gene>
    <name evidence="2" type="ORF">F7231_21530</name>
</gene>
<feature type="transmembrane region" description="Helical" evidence="1">
    <location>
        <begin position="77"/>
        <end position="96"/>
    </location>
</feature>
<sequence length="220" mass="24501">MTESREHLQTLTEIRGLMERSTKFLSLSGLSGVSAGVIALCGALAAYLRLRKGWFTFFDSGNYQALAPMTQRELAKFLFVDASIVLVLALLAAGYFTFRKARRQGLSVWTSASRRMIWALMVPLLVGGIFCLGLVYHQLLWLVCPSMLTFYGLTLLNASRYTYRDLEYLGLCEVGLGLLSLFLTGYSLLAWTIGFGVLHVVYGTVMWLKYDRPQNAPAAA</sequence>
<evidence type="ECO:0000256" key="1">
    <source>
        <dbReference type="SAM" id="Phobius"/>
    </source>
</evidence>
<dbReference type="Proteomes" id="UP000606008">
    <property type="component" value="Unassembled WGS sequence"/>
</dbReference>
<feature type="transmembrane region" description="Helical" evidence="1">
    <location>
        <begin position="189"/>
        <end position="208"/>
    </location>
</feature>
<evidence type="ECO:0000313" key="2">
    <source>
        <dbReference type="EMBL" id="NID12767.1"/>
    </source>
</evidence>
<keyword evidence="1" id="KW-0812">Transmembrane</keyword>
<dbReference type="RefSeq" id="WP_085412758.1">
    <property type="nucleotide sequence ID" value="NZ_WAEL01000008.1"/>
</dbReference>
<dbReference type="EMBL" id="WAEL01000008">
    <property type="protein sequence ID" value="NID12767.1"/>
    <property type="molecule type" value="Genomic_DNA"/>
</dbReference>